<evidence type="ECO:0000313" key="3">
    <source>
        <dbReference type="EMBL" id="KAF2396287.1"/>
    </source>
</evidence>
<name>A0A6G1HKC0_9PEZI</name>
<protein>
    <submittedName>
        <fullName evidence="3">Uncharacterized protein</fullName>
    </submittedName>
</protein>
<keyword evidence="2" id="KW-1133">Transmembrane helix</keyword>
<dbReference type="EMBL" id="ML996707">
    <property type="protein sequence ID" value="KAF2396287.1"/>
    <property type="molecule type" value="Genomic_DNA"/>
</dbReference>
<feature type="coiled-coil region" evidence="1">
    <location>
        <begin position="190"/>
        <end position="217"/>
    </location>
</feature>
<proteinExistence type="predicted"/>
<keyword evidence="4" id="KW-1185">Reference proteome</keyword>
<evidence type="ECO:0000313" key="4">
    <source>
        <dbReference type="Proteomes" id="UP000799640"/>
    </source>
</evidence>
<feature type="transmembrane region" description="Helical" evidence="2">
    <location>
        <begin position="12"/>
        <end position="40"/>
    </location>
</feature>
<evidence type="ECO:0000256" key="1">
    <source>
        <dbReference type="SAM" id="Coils"/>
    </source>
</evidence>
<gene>
    <name evidence="3" type="ORF">EJ06DRAFT_524690</name>
</gene>
<keyword evidence="1" id="KW-0175">Coiled coil</keyword>
<accession>A0A6G1HKC0</accession>
<evidence type="ECO:0000256" key="2">
    <source>
        <dbReference type="SAM" id="Phobius"/>
    </source>
</evidence>
<sequence>MASLLQTGVPVLLLTAIMALFFNPFHLLPGVVILGTWTYICHLKDKLKNCSYPDKYQREFLERKDAHTLERQRELEDKVYRLNRQLSHECESNREALDTIDILKRQLSSGHEAQRKLEQKLDNLRGKNEVLHQRLQHHLDSSHRRIVDALQARIAELERMEETSPASIAAPPITLNQAADVNHNACQQHIKKLEGFLNNANARVEELEKEATTTASRIRG</sequence>
<organism evidence="3 4">
    <name type="scientific">Trichodelitschia bisporula</name>
    <dbReference type="NCBI Taxonomy" id="703511"/>
    <lineage>
        <taxon>Eukaryota</taxon>
        <taxon>Fungi</taxon>
        <taxon>Dikarya</taxon>
        <taxon>Ascomycota</taxon>
        <taxon>Pezizomycotina</taxon>
        <taxon>Dothideomycetes</taxon>
        <taxon>Dothideomycetes incertae sedis</taxon>
        <taxon>Phaeotrichales</taxon>
        <taxon>Phaeotrichaceae</taxon>
        <taxon>Trichodelitschia</taxon>
    </lineage>
</organism>
<dbReference type="Proteomes" id="UP000799640">
    <property type="component" value="Unassembled WGS sequence"/>
</dbReference>
<keyword evidence="2" id="KW-0812">Transmembrane</keyword>
<dbReference type="AlphaFoldDB" id="A0A6G1HKC0"/>
<reference evidence="3" key="1">
    <citation type="journal article" date="2020" name="Stud. Mycol.">
        <title>101 Dothideomycetes genomes: a test case for predicting lifestyles and emergence of pathogens.</title>
        <authorList>
            <person name="Haridas S."/>
            <person name="Albert R."/>
            <person name="Binder M."/>
            <person name="Bloem J."/>
            <person name="Labutti K."/>
            <person name="Salamov A."/>
            <person name="Andreopoulos B."/>
            <person name="Baker S."/>
            <person name="Barry K."/>
            <person name="Bills G."/>
            <person name="Bluhm B."/>
            <person name="Cannon C."/>
            <person name="Castanera R."/>
            <person name="Culley D."/>
            <person name="Daum C."/>
            <person name="Ezra D."/>
            <person name="Gonzalez J."/>
            <person name="Henrissat B."/>
            <person name="Kuo A."/>
            <person name="Liang C."/>
            <person name="Lipzen A."/>
            <person name="Lutzoni F."/>
            <person name="Magnuson J."/>
            <person name="Mondo S."/>
            <person name="Nolan M."/>
            <person name="Ohm R."/>
            <person name="Pangilinan J."/>
            <person name="Park H.-J."/>
            <person name="Ramirez L."/>
            <person name="Alfaro M."/>
            <person name="Sun H."/>
            <person name="Tritt A."/>
            <person name="Yoshinaga Y."/>
            <person name="Zwiers L.-H."/>
            <person name="Turgeon B."/>
            <person name="Goodwin S."/>
            <person name="Spatafora J."/>
            <person name="Crous P."/>
            <person name="Grigoriev I."/>
        </authorList>
    </citation>
    <scope>NUCLEOTIDE SEQUENCE</scope>
    <source>
        <strain evidence="3">CBS 262.69</strain>
    </source>
</reference>
<keyword evidence="2" id="KW-0472">Membrane</keyword>